<dbReference type="InterPro" id="IPR041236">
    <property type="entry name" value="PriA_C"/>
</dbReference>
<feature type="non-terminal residue" evidence="9">
    <location>
        <position position="1"/>
    </location>
</feature>
<comment type="caution">
    <text evidence="9">The sequence shown here is derived from an EMBL/GenBank/DDBJ whole genome shotgun (WGS) entry which is preliminary data.</text>
</comment>
<dbReference type="Proteomes" id="UP000706172">
    <property type="component" value="Unassembled WGS sequence"/>
</dbReference>
<dbReference type="GO" id="GO:0005524">
    <property type="term" value="F:ATP binding"/>
    <property type="evidence" value="ECO:0007669"/>
    <property type="project" value="UniProtKB-KW"/>
</dbReference>
<dbReference type="EMBL" id="JACCQK010000798">
    <property type="protein sequence ID" value="MBG0780580.1"/>
    <property type="molecule type" value="Genomic_DNA"/>
</dbReference>
<dbReference type="SMART" id="SM00490">
    <property type="entry name" value="HELICc"/>
    <property type="match status" value="1"/>
</dbReference>
<proteinExistence type="predicted"/>
<keyword evidence="1" id="KW-0639">Primosome</keyword>
<evidence type="ECO:0000256" key="3">
    <source>
        <dbReference type="ARBA" id="ARBA00022723"/>
    </source>
</evidence>
<keyword evidence="4" id="KW-0547">Nucleotide-binding</keyword>
<evidence type="ECO:0000256" key="5">
    <source>
        <dbReference type="ARBA" id="ARBA00022833"/>
    </source>
</evidence>
<dbReference type="Pfam" id="PF00271">
    <property type="entry name" value="Helicase_C"/>
    <property type="match status" value="1"/>
</dbReference>
<dbReference type="InterPro" id="IPR005259">
    <property type="entry name" value="PriA"/>
</dbReference>
<evidence type="ECO:0000313" key="9">
    <source>
        <dbReference type="EMBL" id="MBG0780580.1"/>
    </source>
</evidence>
<protein>
    <submittedName>
        <fullName evidence="9">Primosomal protein N</fullName>
    </submittedName>
</protein>
<gene>
    <name evidence="9" type="primary">priA</name>
    <name evidence="9" type="ORF">H0S81_11720</name>
</gene>
<evidence type="ECO:0000256" key="6">
    <source>
        <dbReference type="ARBA" id="ARBA00022840"/>
    </source>
</evidence>
<keyword evidence="7" id="KW-0238">DNA-binding</keyword>
<evidence type="ECO:0000259" key="8">
    <source>
        <dbReference type="SMART" id="SM00490"/>
    </source>
</evidence>
<accession>A0A931CX79</accession>
<dbReference type="Gene3D" id="3.40.50.300">
    <property type="entry name" value="P-loop containing nucleotide triphosphate hydrolases"/>
    <property type="match status" value="1"/>
</dbReference>
<dbReference type="Pfam" id="PF18074">
    <property type="entry name" value="PriA_C"/>
    <property type="match status" value="1"/>
</dbReference>
<keyword evidence="2" id="KW-0235">DNA replication</keyword>
<dbReference type="GO" id="GO:0006270">
    <property type="term" value="P:DNA replication initiation"/>
    <property type="evidence" value="ECO:0007669"/>
    <property type="project" value="TreeGrafter"/>
</dbReference>
<dbReference type="GO" id="GO:0006310">
    <property type="term" value="P:DNA recombination"/>
    <property type="evidence" value="ECO:0007669"/>
    <property type="project" value="InterPro"/>
</dbReference>
<dbReference type="NCBIfam" id="TIGR00595">
    <property type="entry name" value="priA"/>
    <property type="match status" value="1"/>
</dbReference>
<reference evidence="9" key="1">
    <citation type="submission" date="2020-07" db="EMBL/GenBank/DDBJ databases">
        <title>Severe corrosion of carbon steel in oil field produced water can be linked to methanogenic archaea containing a special type of NiFe hydrogenase.</title>
        <authorList>
            <person name="Lahme S."/>
            <person name="Mand J."/>
            <person name="Longwell J."/>
            <person name="Smith R."/>
            <person name="Enning D."/>
        </authorList>
    </citation>
    <scope>NUCLEOTIDE SEQUENCE</scope>
    <source>
        <strain evidence="9">MIC098Bin6</strain>
    </source>
</reference>
<keyword evidence="6" id="KW-0067">ATP-binding</keyword>
<dbReference type="InterPro" id="IPR001650">
    <property type="entry name" value="Helicase_C-like"/>
</dbReference>
<organism evidence="9 10">
    <name type="scientific">Desulfotignum balticum</name>
    <dbReference type="NCBI Taxonomy" id="115781"/>
    <lineage>
        <taxon>Bacteria</taxon>
        <taxon>Pseudomonadati</taxon>
        <taxon>Thermodesulfobacteriota</taxon>
        <taxon>Desulfobacteria</taxon>
        <taxon>Desulfobacterales</taxon>
        <taxon>Desulfobacteraceae</taxon>
        <taxon>Desulfotignum</taxon>
    </lineage>
</organism>
<dbReference type="GO" id="GO:0006269">
    <property type="term" value="P:DNA replication, synthesis of primer"/>
    <property type="evidence" value="ECO:0007669"/>
    <property type="project" value="UniProtKB-KW"/>
</dbReference>
<evidence type="ECO:0000256" key="4">
    <source>
        <dbReference type="ARBA" id="ARBA00022741"/>
    </source>
</evidence>
<evidence type="ECO:0000256" key="2">
    <source>
        <dbReference type="ARBA" id="ARBA00022705"/>
    </source>
</evidence>
<sequence>IYKCHLCGFCLPESMACPACGKKAVKNFGFGTEKIETLLKTMFPDARLARMDQDSTARKGSALALLKSIRNRTVDLIVGTQMLAKGHDFPAITLVGVICADLSMNLPDFRAGERTFQLLAQVSGRAGRGDVPGTVIMQTYNPDHFTIEAARRQDVTAFYNREIPFRKALKYPPFTRMILVKVSGLKKDAVAQAAMDAAAILTQIKEASPETAAEVDILGPIEAPIPRISSRFRWQLVIKSPSFHQISALVQALQNHPDMNRNRAISLGIDVDPYSLM</sequence>
<evidence type="ECO:0000256" key="1">
    <source>
        <dbReference type="ARBA" id="ARBA00022515"/>
    </source>
</evidence>
<dbReference type="GO" id="GO:0046872">
    <property type="term" value="F:metal ion binding"/>
    <property type="evidence" value="ECO:0007669"/>
    <property type="project" value="UniProtKB-KW"/>
</dbReference>
<dbReference type="GO" id="GO:1990077">
    <property type="term" value="C:primosome complex"/>
    <property type="evidence" value="ECO:0007669"/>
    <property type="project" value="UniProtKB-KW"/>
</dbReference>
<name>A0A931CX79_9BACT</name>
<dbReference type="PANTHER" id="PTHR30580:SF0">
    <property type="entry name" value="PRIMOSOMAL PROTEIN N"/>
    <property type="match status" value="1"/>
</dbReference>
<dbReference type="GO" id="GO:0006302">
    <property type="term" value="P:double-strand break repair"/>
    <property type="evidence" value="ECO:0007669"/>
    <property type="project" value="InterPro"/>
</dbReference>
<dbReference type="PANTHER" id="PTHR30580">
    <property type="entry name" value="PRIMOSOMAL PROTEIN N"/>
    <property type="match status" value="1"/>
</dbReference>
<dbReference type="GO" id="GO:0003677">
    <property type="term" value="F:DNA binding"/>
    <property type="evidence" value="ECO:0007669"/>
    <property type="project" value="UniProtKB-KW"/>
</dbReference>
<keyword evidence="3" id="KW-0479">Metal-binding</keyword>
<dbReference type="AlphaFoldDB" id="A0A931CX79"/>
<dbReference type="GO" id="GO:0043138">
    <property type="term" value="F:3'-5' DNA helicase activity"/>
    <property type="evidence" value="ECO:0007669"/>
    <property type="project" value="TreeGrafter"/>
</dbReference>
<feature type="domain" description="Helicase C-terminal" evidence="8">
    <location>
        <begin position="33"/>
        <end position="130"/>
    </location>
</feature>
<keyword evidence="5" id="KW-0862">Zinc</keyword>
<evidence type="ECO:0000313" key="10">
    <source>
        <dbReference type="Proteomes" id="UP000706172"/>
    </source>
</evidence>
<dbReference type="InterPro" id="IPR027417">
    <property type="entry name" value="P-loop_NTPase"/>
</dbReference>
<evidence type="ECO:0000256" key="7">
    <source>
        <dbReference type="ARBA" id="ARBA00023125"/>
    </source>
</evidence>
<dbReference type="SUPFAM" id="SSF52540">
    <property type="entry name" value="P-loop containing nucleoside triphosphate hydrolases"/>
    <property type="match status" value="1"/>
</dbReference>